<dbReference type="PANTHER" id="PTHR43000">
    <property type="entry name" value="DTDP-D-GLUCOSE 4,6-DEHYDRATASE-RELATED"/>
    <property type="match status" value="1"/>
</dbReference>
<dbReference type="GO" id="GO:0009225">
    <property type="term" value="P:nucleotide-sugar metabolic process"/>
    <property type="evidence" value="ECO:0007669"/>
    <property type="project" value="UniProtKB-ARBA"/>
</dbReference>
<dbReference type="AlphaFoldDB" id="X0PA60"/>
<dbReference type="EMBL" id="BAKI01000007">
    <property type="protein sequence ID" value="GAF36053.1"/>
    <property type="molecule type" value="Genomic_DNA"/>
</dbReference>
<evidence type="ECO:0000259" key="1">
    <source>
        <dbReference type="Pfam" id="PF16363"/>
    </source>
</evidence>
<dbReference type="STRING" id="1423743.FD41_GL001300"/>
<dbReference type="Gene3D" id="3.40.50.720">
    <property type="entry name" value="NAD(P)-binding Rossmann-like Domain"/>
    <property type="match status" value="1"/>
</dbReference>
<dbReference type="SUPFAM" id="SSF51735">
    <property type="entry name" value="NAD(P)-binding Rossmann-fold domains"/>
    <property type="match status" value="1"/>
</dbReference>
<evidence type="ECO:0000313" key="3">
    <source>
        <dbReference type="Proteomes" id="UP000019488"/>
    </source>
</evidence>
<sequence length="228" mass="25076">MNILVTGGAGFIGSNFIRQLLRNHPDDRIVNFDLLTYAGHLSNLADISPQANYVFVKGDIANRQAAEAVIYDNQIDVVVNFAAESHVDRSILDAAPFIHSNFLGVKTLLEAVRKYRLKKFIQISTDEVYGPTTSRFPADENARLNPSSPYAASKAAADLLALSYFKTFGVPLCITRSANNYGRYQFPEKLIPLMVTNTLRGRTLPIYGNGQNSGIGSMLTIIVGQSSW</sequence>
<dbReference type="Proteomes" id="UP000019488">
    <property type="component" value="Unassembled WGS sequence"/>
</dbReference>
<reference evidence="2" key="1">
    <citation type="journal article" date="2014" name="Genome Announc.">
        <title>Draft Genome Sequences of Two Lactobacillus Strains, L. farraginis JCM 14108T and L. composti JCM 14202T, Isolated from Compost of Distilled Shochu Residue.</title>
        <authorList>
            <person name="Yuki M."/>
            <person name="Oshima K."/>
            <person name="Suda W."/>
            <person name="Kitahara M."/>
            <person name="Kitamura K."/>
            <person name="Iida T."/>
            <person name="Hattori M."/>
            <person name="Ohkuma M."/>
        </authorList>
    </citation>
    <scope>NUCLEOTIDE SEQUENCE [LARGE SCALE GENOMIC DNA]</scope>
    <source>
        <strain evidence="2">JCM 14108</strain>
    </source>
</reference>
<dbReference type="InterPro" id="IPR036291">
    <property type="entry name" value="NAD(P)-bd_dom_sf"/>
</dbReference>
<accession>X0PA60</accession>
<feature type="domain" description="NAD(P)-binding" evidence="1">
    <location>
        <begin position="4"/>
        <end position="212"/>
    </location>
</feature>
<dbReference type="FunFam" id="3.40.50.720:FF:000304">
    <property type="entry name" value="UDP-glucose 4,6-dehydratase"/>
    <property type="match status" value="1"/>
</dbReference>
<gene>
    <name evidence="2" type="ORF">JCM14108_992</name>
</gene>
<proteinExistence type="predicted"/>
<comment type="caution">
    <text evidence="2">The sequence shown here is derived from an EMBL/GenBank/DDBJ whole genome shotgun (WGS) entry which is preliminary data.</text>
</comment>
<organism evidence="2 3">
    <name type="scientific">Lentilactobacillus farraginis DSM 18382 = JCM 14108</name>
    <dbReference type="NCBI Taxonomy" id="1423743"/>
    <lineage>
        <taxon>Bacteria</taxon>
        <taxon>Bacillati</taxon>
        <taxon>Bacillota</taxon>
        <taxon>Bacilli</taxon>
        <taxon>Lactobacillales</taxon>
        <taxon>Lactobacillaceae</taxon>
        <taxon>Lentilactobacillus</taxon>
    </lineage>
</organism>
<name>X0PA60_9LACO</name>
<dbReference type="InterPro" id="IPR016040">
    <property type="entry name" value="NAD(P)-bd_dom"/>
</dbReference>
<protein>
    <submittedName>
        <fullName evidence="2">dTDP-glucose 4,6-dehydratase</fullName>
    </submittedName>
</protein>
<evidence type="ECO:0000313" key="2">
    <source>
        <dbReference type="EMBL" id="GAF36053.1"/>
    </source>
</evidence>
<dbReference type="Pfam" id="PF16363">
    <property type="entry name" value="GDP_Man_Dehyd"/>
    <property type="match status" value="1"/>
</dbReference>
<dbReference type="Gene3D" id="3.90.25.10">
    <property type="entry name" value="UDP-galactose 4-epimerase, domain 1"/>
    <property type="match status" value="1"/>
</dbReference>